<dbReference type="PANTHER" id="PTHR42663:SF6">
    <property type="entry name" value="HYDROLASE C777.06C-RELATED"/>
    <property type="match status" value="1"/>
</dbReference>
<dbReference type="InterPro" id="IPR001279">
    <property type="entry name" value="Metallo-B-lactamas"/>
</dbReference>
<keyword evidence="2" id="KW-0378">Hydrolase</keyword>
<dbReference type="OrthoDB" id="9803916at2"/>
<dbReference type="Pfam" id="PF12706">
    <property type="entry name" value="Lactamase_B_2"/>
    <property type="match status" value="1"/>
</dbReference>
<name>A0A4V4N7Y3_9NEIS</name>
<dbReference type="AlphaFoldDB" id="A0A4V4N7Y3"/>
<dbReference type="Proteomes" id="UP000308891">
    <property type="component" value="Unassembled WGS sequence"/>
</dbReference>
<gene>
    <name evidence="2" type="ORF">E5K04_10455</name>
</gene>
<feature type="domain" description="Metallo-beta-lactamase" evidence="1">
    <location>
        <begin position="37"/>
        <end position="204"/>
    </location>
</feature>
<dbReference type="PANTHER" id="PTHR42663">
    <property type="entry name" value="HYDROLASE C777.06C-RELATED-RELATED"/>
    <property type="match status" value="1"/>
</dbReference>
<comment type="caution">
    <text evidence="2">The sequence shown here is derived from an EMBL/GenBank/DDBJ whole genome shotgun (WGS) entry which is preliminary data.</text>
</comment>
<dbReference type="CDD" id="cd16279">
    <property type="entry name" value="metallo-hydrolase-like_MBL-fold"/>
    <property type="match status" value="1"/>
</dbReference>
<evidence type="ECO:0000313" key="3">
    <source>
        <dbReference type="Proteomes" id="UP000308891"/>
    </source>
</evidence>
<reference evidence="2 3" key="1">
    <citation type="submission" date="2019-04" db="EMBL/GenBank/DDBJ databases">
        <title>Crenobacter sp. nov.</title>
        <authorList>
            <person name="Shi S."/>
        </authorList>
    </citation>
    <scope>NUCLEOTIDE SEQUENCE [LARGE SCALE GENOMIC DNA]</scope>
    <source>
        <strain evidence="2 3">GY 70310</strain>
    </source>
</reference>
<protein>
    <submittedName>
        <fullName evidence="2">MBL fold metallo-hydrolase</fullName>
    </submittedName>
</protein>
<dbReference type="SMART" id="SM00849">
    <property type="entry name" value="Lactamase_B"/>
    <property type="match status" value="1"/>
</dbReference>
<dbReference type="RefSeq" id="WP_136553752.1">
    <property type="nucleotide sequence ID" value="NZ_STGJ01000010.1"/>
</dbReference>
<dbReference type="GO" id="GO:0016787">
    <property type="term" value="F:hydrolase activity"/>
    <property type="evidence" value="ECO:0007669"/>
    <property type="project" value="UniProtKB-KW"/>
</dbReference>
<sequence length="258" mass="27976">MLKGRITVLGCGSSSGTPAIGCTCPTCVSADAKNRRTRCSAYVEVPGAGVLIDTGPDLRAQALREGITRVDAVLYTHPHADHLGGIDDLRAFCYVKRGPIDLFGNAFSMENIRTRFGYTLMPATPVWDKPVLVPHDVDGPFSLGTTVVTPVPLKHGSWPCTGWRIGDMAWLTDVSDIPGDSVALLSGVRLLFLDCLRERPYPSHLSVDEALAWAECLGAERTVLIHMTHELEYHALSARCPRGVEVAHDGASFDFHLV</sequence>
<keyword evidence="3" id="KW-1185">Reference proteome</keyword>
<accession>A0A4V4N7Y3</accession>
<dbReference type="InterPro" id="IPR036866">
    <property type="entry name" value="RibonucZ/Hydroxyglut_hydro"/>
</dbReference>
<proteinExistence type="predicted"/>
<dbReference type="Gene3D" id="3.60.15.10">
    <property type="entry name" value="Ribonuclease Z/Hydroxyacylglutathione hydrolase-like"/>
    <property type="match status" value="1"/>
</dbReference>
<evidence type="ECO:0000259" key="1">
    <source>
        <dbReference type="SMART" id="SM00849"/>
    </source>
</evidence>
<evidence type="ECO:0000313" key="2">
    <source>
        <dbReference type="EMBL" id="TIC82163.1"/>
    </source>
</evidence>
<dbReference type="EMBL" id="STGJ01000010">
    <property type="protein sequence ID" value="TIC82163.1"/>
    <property type="molecule type" value="Genomic_DNA"/>
</dbReference>
<dbReference type="SUPFAM" id="SSF56281">
    <property type="entry name" value="Metallo-hydrolase/oxidoreductase"/>
    <property type="match status" value="1"/>
</dbReference>
<organism evidence="2 3">
    <name type="scientific">Crenobacter intestini</name>
    <dbReference type="NCBI Taxonomy" id="2563443"/>
    <lineage>
        <taxon>Bacteria</taxon>
        <taxon>Pseudomonadati</taxon>
        <taxon>Pseudomonadota</taxon>
        <taxon>Betaproteobacteria</taxon>
        <taxon>Neisseriales</taxon>
        <taxon>Neisseriaceae</taxon>
        <taxon>Crenobacter</taxon>
    </lineage>
</organism>